<reference evidence="2 3" key="1">
    <citation type="submission" date="2018-03" db="EMBL/GenBank/DDBJ databases">
        <authorList>
            <person name="Nguyen K."/>
            <person name="Fouts D."/>
            <person name="Sutton G."/>
        </authorList>
    </citation>
    <scope>NUCLEOTIDE SEQUENCE [LARGE SCALE GENOMIC DNA]</scope>
    <source>
        <strain evidence="2 3">AU17135</strain>
    </source>
</reference>
<evidence type="ECO:0000259" key="1">
    <source>
        <dbReference type="Pfam" id="PF14301"/>
    </source>
</evidence>
<protein>
    <recommendedName>
        <fullName evidence="1">DUF4376 domain-containing protein</fullName>
    </recommendedName>
</protein>
<dbReference type="RefSeq" id="WP_105768106.1">
    <property type="nucleotide sequence ID" value="NZ_CAJHCZ010000007.1"/>
</dbReference>
<proteinExistence type="predicted"/>
<dbReference type="Proteomes" id="UP000237686">
    <property type="component" value="Unassembled WGS sequence"/>
</dbReference>
<accession>A0A8E2RQK7</accession>
<evidence type="ECO:0000313" key="2">
    <source>
        <dbReference type="EMBL" id="PRF18323.1"/>
    </source>
</evidence>
<dbReference type="InterPro" id="IPR025484">
    <property type="entry name" value="DUF4376"/>
</dbReference>
<evidence type="ECO:0000313" key="3">
    <source>
        <dbReference type="Proteomes" id="UP000237686"/>
    </source>
</evidence>
<gene>
    <name evidence="2" type="ORF">C6P98_25190</name>
</gene>
<sequence length="186" mass="19591">MKQALYDTASGAVLQWQDTSEFSYADPTSEQALLDLPDSFVFPDLPQWVVAGKLTSTNPDPQASERQLAAAQDAQIATLKAACASAIMSGFSSNALGSSYDYPSTLTDQVNQNTIAQCGAGGLLWCATGGTWALERHTPAQAQAVVASFAVWLNKCQQQLATLSDQINAASSVDAVAAITWTDPAQ</sequence>
<feature type="domain" description="DUF4376" evidence="1">
    <location>
        <begin position="71"/>
        <end position="178"/>
    </location>
</feature>
<organism evidence="2 3">
    <name type="scientific">Burkholderia multivorans</name>
    <dbReference type="NCBI Taxonomy" id="87883"/>
    <lineage>
        <taxon>Bacteria</taxon>
        <taxon>Pseudomonadati</taxon>
        <taxon>Pseudomonadota</taxon>
        <taxon>Betaproteobacteria</taxon>
        <taxon>Burkholderiales</taxon>
        <taxon>Burkholderiaceae</taxon>
        <taxon>Burkholderia</taxon>
        <taxon>Burkholderia cepacia complex</taxon>
    </lineage>
</organism>
<dbReference type="EMBL" id="PVFZ01000068">
    <property type="protein sequence ID" value="PRF18323.1"/>
    <property type="molecule type" value="Genomic_DNA"/>
</dbReference>
<dbReference type="Pfam" id="PF14301">
    <property type="entry name" value="DUF4376"/>
    <property type="match status" value="1"/>
</dbReference>
<name>A0A8E2RQK7_9BURK</name>
<dbReference type="AlphaFoldDB" id="A0A8E2RQK7"/>
<comment type="caution">
    <text evidence="2">The sequence shown here is derived from an EMBL/GenBank/DDBJ whole genome shotgun (WGS) entry which is preliminary data.</text>
</comment>